<dbReference type="Pfam" id="PF00296">
    <property type="entry name" value="Bac_luciferase"/>
    <property type="match status" value="1"/>
</dbReference>
<dbReference type="AlphaFoldDB" id="A0A4Q9RDE1"/>
<evidence type="ECO:0000256" key="3">
    <source>
        <dbReference type="ARBA" id="ARBA00023002"/>
    </source>
</evidence>
<accession>A0A4Q9RDE1</accession>
<dbReference type="Proteomes" id="UP000292639">
    <property type="component" value="Unassembled WGS sequence"/>
</dbReference>
<name>A0A4Q9RDE1_9GAMM</name>
<feature type="binding site" evidence="6">
    <location>
        <position position="97"/>
    </location>
    <ligand>
        <name>FMN</name>
        <dbReference type="ChEBI" id="CHEBI:58210"/>
    </ligand>
</feature>
<feature type="binding site" evidence="6">
    <location>
        <position position="219"/>
    </location>
    <ligand>
        <name>FMN</name>
        <dbReference type="ChEBI" id="CHEBI:58210"/>
    </ligand>
</feature>
<dbReference type="GO" id="GO:0004497">
    <property type="term" value="F:monooxygenase activity"/>
    <property type="evidence" value="ECO:0007669"/>
    <property type="project" value="UniProtKB-KW"/>
</dbReference>
<evidence type="ECO:0000256" key="5">
    <source>
        <dbReference type="ARBA" id="ARBA00033748"/>
    </source>
</evidence>
<keyword evidence="1 6" id="KW-0285">Flavoprotein</keyword>
<feature type="binding site" evidence="6">
    <location>
        <position position="149"/>
    </location>
    <ligand>
        <name>FMN</name>
        <dbReference type="ChEBI" id="CHEBI:58210"/>
    </ligand>
</feature>
<feature type="binding site" evidence="6">
    <location>
        <position position="58"/>
    </location>
    <ligand>
        <name>FMN</name>
        <dbReference type="ChEBI" id="CHEBI:58210"/>
    </ligand>
</feature>
<dbReference type="InterPro" id="IPR051260">
    <property type="entry name" value="Diverse_substr_monoxygenases"/>
</dbReference>
<dbReference type="InterPro" id="IPR036661">
    <property type="entry name" value="Luciferase-like_sf"/>
</dbReference>
<evidence type="ECO:0000256" key="6">
    <source>
        <dbReference type="PIRSR" id="PIRSR000337-1"/>
    </source>
</evidence>
<comment type="similarity">
    <text evidence="5">Belongs to the NtaA/SnaA/DszA monooxygenase family.</text>
</comment>
<evidence type="ECO:0000256" key="2">
    <source>
        <dbReference type="ARBA" id="ARBA00022643"/>
    </source>
</evidence>
<dbReference type="SUPFAM" id="SSF51679">
    <property type="entry name" value="Bacterial luciferase-like"/>
    <property type="match status" value="1"/>
</dbReference>
<dbReference type="RefSeq" id="WP_131183788.1">
    <property type="nucleotide sequence ID" value="NZ_QJUO01000006.1"/>
</dbReference>
<dbReference type="GO" id="GO:0016705">
    <property type="term" value="F:oxidoreductase activity, acting on paired donors, with incorporation or reduction of molecular oxygen"/>
    <property type="evidence" value="ECO:0007669"/>
    <property type="project" value="InterPro"/>
</dbReference>
<dbReference type="Gene3D" id="3.20.20.30">
    <property type="entry name" value="Luciferase-like domain"/>
    <property type="match status" value="1"/>
</dbReference>
<evidence type="ECO:0000259" key="7">
    <source>
        <dbReference type="Pfam" id="PF00296"/>
    </source>
</evidence>
<protein>
    <submittedName>
        <fullName evidence="8">LLM class flavin-dependent oxidoreductase</fullName>
    </submittedName>
</protein>
<keyword evidence="9" id="KW-1185">Reference proteome</keyword>
<keyword evidence="4" id="KW-0503">Monooxygenase</keyword>
<dbReference type="InterPro" id="IPR011251">
    <property type="entry name" value="Luciferase-like_dom"/>
</dbReference>
<dbReference type="NCBIfam" id="TIGR03860">
    <property type="entry name" value="FMN_nitrolo"/>
    <property type="match status" value="1"/>
</dbReference>
<keyword evidence="3" id="KW-0560">Oxidoreductase</keyword>
<keyword evidence="2 6" id="KW-0288">FMN</keyword>
<dbReference type="PANTHER" id="PTHR30011">
    <property type="entry name" value="ALKANESULFONATE MONOOXYGENASE-RELATED"/>
    <property type="match status" value="1"/>
</dbReference>
<dbReference type="InterPro" id="IPR016215">
    <property type="entry name" value="NTA_MOA"/>
</dbReference>
<reference evidence="8 9" key="1">
    <citation type="submission" date="2018-06" db="EMBL/GenBank/DDBJ databases">
        <title>Three novel Pseudomonas species isolated from symptomatic oak.</title>
        <authorList>
            <person name="Bueno-Gonzalez V."/>
            <person name="Brady C."/>
        </authorList>
    </citation>
    <scope>NUCLEOTIDE SEQUENCE [LARGE SCALE GENOMIC DNA]</scope>
    <source>
        <strain evidence="8 9">P17C</strain>
    </source>
</reference>
<organism evidence="8 9">
    <name type="scientific">Stutzerimonas kirkiae</name>
    <dbReference type="NCBI Taxonomy" id="2211392"/>
    <lineage>
        <taxon>Bacteria</taxon>
        <taxon>Pseudomonadati</taxon>
        <taxon>Pseudomonadota</taxon>
        <taxon>Gammaproteobacteria</taxon>
        <taxon>Pseudomonadales</taxon>
        <taxon>Pseudomonadaceae</taxon>
        <taxon>Stutzerimonas</taxon>
    </lineage>
</organism>
<proteinExistence type="inferred from homology"/>
<feature type="domain" description="Luciferase-like" evidence="7">
    <location>
        <begin position="34"/>
        <end position="386"/>
    </location>
</feature>
<sequence>MSTRKRLHIGMSLAPAWMTGDAWHRADSNVEGLFSSDFALDIARRAEAAHLDFVFRPDVSYLAVDVLESGFGFTSLDPTLLLASIARETSHIGLVSTISTTFCPPYMAARQLQSLNWLSNGRAGWNIVTALQGHENFGLDQMPSAEERYRWAAEFTQVVHQLWNSFPNEALLIDREQGRYADVSRIKPIDHQGEHLRVKGPLNLPAFKARIPLVQAGASDSGRDFAASVADLVFAPTPDKEAALELRHDLSRRAERHGRAARDVRLLPGLNLFLAPTREQARELFMATHGRVDRARRFASIKQLVGLDLSDWPEDRPVRAADLPPASGNPASRTHSSLLRRLIEREPLRLSELLLRPEVISAAHWQVIGTVEDAVEQIADWAAAGAVDGFIAAPGGSTESMHTFLEQVVPRLVELGLFRERYRGTTFAEHLED</sequence>
<evidence type="ECO:0000313" key="8">
    <source>
        <dbReference type="EMBL" id="TBU98522.1"/>
    </source>
</evidence>
<evidence type="ECO:0000256" key="4">
    <source>
        <dbReference type="ARBA" id="ARBA00023033"/>
    </source>
</evidence>
<dbReference type="PIRSF" id="PIRSF000337">
    <property type="entry name" value="NTA_MOA"/>
    <property type="match status" value="1"/>
</dbReference>
<dbReference type="EMBL" id="QJUP01000004">
    <property type="protein sequence ID" value="TBU98522.1"/>
    <property type="molecule type" value="Genomic_DNA"/>
</dbReference>
<evidence type="ECO:0000256" key="1">
    <source>
        <dbReference type="ARBA" id="ARBA00022630"/>
    </source>
</evidence>
<gene>
    <name evidence="8" type="ORF">DNJ96_04585</name>
</gene>
<comment type="caution">
    <text evidence="8">The sequence shown here is derived from an EMBL/GenBank/DDBJ whole genome shotgun (WGS) entry which is preliminary data.</text>
</comment>
<dbReference type="PANTHER" id="PTHR30011:SF16">
    <property type="entry name" value="C2H2 FINGER DOMAIN TRANSCRIPTION FACTOR (EUROFUNG)-RELATED"/>
    <property type="match status" value="1"/>
</dbReference>
<evidence type="ECO:0000313" key="9">
    <source>
        <dbReference type="Proteomes" id="UP000292639"/>
    </source>
</evidence>